<evidence type="ECO:0000313" key="2">
    <source>
        <dbReference type="EMBL" id="AUM62682.1"/>
    </source>
</evidence>
<accession>A0A2K9LUF6</accession>
<dbReference type="Proteomes" id="UP000234790">
    <property type="component" value="Chromosome"/>
</dbReference>
<feature type="domain" description="SprT-like" evidence="1">
    <location>
        <begin position="13"/>
        <end position="113"/>
    </location>
</feature>
<dbReference type="KEGG" id="smoo:SMONO_v1c04330"/>
<reference evidence="2 3" key="1">
    <citation type="submission" date="2017-12" db="EMBL/GenBank/DDBJ databases">
        <title>Complete genome sequence of Spiroplasma monobiae MQ-1 (ATCC 33825).</title>
        <authorList>
            <person name="Tsai Y.-M."/>
            <person name="Lo W.-S."/>
            <person name="Wu P.-S."/>
            <person name="Cho S.-T."/>
            <person name="Kuo C.-H."/>
        </authorList>
    </citation>
    <scope>NUCLEOTIDE SEQUENCE [LARGE SCALE GENOMIC DNA]</scope>
    <source>
        <strain evidence="2 3">MQ-1</strain>
    </source>
</reference>
<dbReference type="AlphaFoldDB" id="A0A2K9LUF6"/>
<dbReference type="InterPro" id="IPR006640">
    <property type="entry name" value="SprT-like_domain"/>
</dbReference>
<organism evidence="2 3">
    <name type="scientific">Spiroplasma monobiae MQ-1</name>
    <dbReference type="NCBI Taxonomy" id="1336748"/>
    <lineage>
        <taxon>Bacteria</taxon>
        <taxon>Bacillati</taxon>
        <taxon>Mycoplasmatota</taxon>
        <taxon>Mollicutes</taxon>
        <taxon>Entomoplasmatales</taxon>
        <taxon>Spiroplasmataceae</taxon>
        <taxon>Spiroplasma</taxon>
    </lineage>
</organism>
<keyword evidence="3" id="KW-1185">Reference proteome</keyword>
<evidence type="ECO:0000259" key="1">
    <source>
        <dbReference type="Pfam" id="PF10263"/>
    </source>
</evidence>
<dbReference type="EMBL" id="CP025543">
    <property type="protein sequence ID" value="AUM62682.1"/>
    <property type="molecule type" value="Genomic_DNA"/>
</dbReference>
<evidence type="ECO:0000313" key="3">
    <source>
        <dbReference type="Proteomes" id="UP000234790"/>
    </source>
</evidence>
<dbReference type="RefSeq" id="WP_101780739.1">
    <property type="nucleotide sequence ID" value="NZ_CP025543.1"/>
</dbReference>
<proteinExistence type="predicted"/>
<dbReference type="OrthoDB" id="9787302at2"/>
<name>A0A2K9LUF6_SPISQ</name>
<gene>
    <name evidence="2" type="ORF">SMONO_v1c04330</name>
</gene>
<sequence length="205" mass="24052">MEYRIDDLILELHSVHKQLNEYLFSNSLSEVKIAIETSKRRNSLTLGHFDPSSDWSDKKNQISIWTLTLNGDYIRTIGVLVHEMVHQYNHERGIKDVENNQRHNKKFKEIAENKAMLLVNSTKSNRGFSNTKPNKELIYYIDNVLDFNKDVFKKMIHKDALEHEPKGYNKTSRYICNCGTVINNSRKESLNIKCMDCNNIFKKVK</sequence>
<dbReference type="GO" id="GO:0006950">
    <property type="term" value="P:response to stress"/>
    <property type="evidence" value="ECO:0007669"/>
    <property type="project" value="UniProtKB-ARBA"/>
</dbReference>
<dbReference type="Pfam" id="PF10263">
    <property type="entry name" value="SprT-like"/>
    <property type="match status" value="1"/>
</dbReference>
<protein>
    <recommendedName>
        <fullName evidence="1">SprT-like domain-containing protein</fullName>
    </recommendedName>
</protein>